<evidence type="ECO:0000256" key="1">
    <source>
        <dbReference type="SAM" id="MobiDB-lite"/>
    </source>
</evidence>
<evidence type="ECO:0000313" key="3">
    <source>
        <dbReference type="Proteomes" id="UP000287033"/>
    </source>
</evidence>
<protein>
    <submittedName>
        <fullName evidence="2">Uncharacterized protein</fullName>
    </submittedName>
</protein>
<comment type="caution">
    <text evidence="2">The sequence shown here is derived from an EMBL/GenBank/DDBJ whole genome shotgun (WGS) entry which is preliminary data.</text>
</comment>
<feature type="region of interest" description="Disordered" evidence="1">
    <location>
        <begin position="19"/>
        <end position="72"/>
    </location>
</feature>
<dbReference type="OrthoDB" id="8936341at2759"/>
<dbReference type="AlphaFoldDB" id="A0A401RM89"/>
<name>A0A401RM89_CHIPU</name>
<proteinExistence type="predicted"/>
<feature type="compositionally biased region" description="Basic and acidic residues" evidence="1">
    <location>
        <begin position="56"/>
        <end position="72"/>
    </location>
</feature>
<dbReference type="Proteomes" id="UP000287033">
    <property type="component" value="Unassembled WGS sequence"/>
</dbReference>
<organism evidence="2 3">
    <name type="scientific">Chiloscyllium punctatum</name>
    <name type="common">Brownbanded bambooshark</name>
    <name type="synonym">Hemiscyllium punctatum</name>
    <dbReference type="NCBI Taxonomy" id="137246"/>
    <lineage>
        <taxon>Eukaryota</taxon>
        <taxon>Metazoa</taxon>
        <taxon>Chordata</taxon>
        <taxon>Craniata</taxon>
        <taxon>Vertebrata</taxon>
        <taxon>Chondrichthyes</taxon>
        <taxon>Elasmobranchii</taxon>
        <taxon>Galeomorphii</taxon>
        <taxon>Galeoidea</taxon>
        <taxon>Orectolobiformes</taxon>
        <taxon>Hemiscylliidae</taxon>
        <taxon>Chiloscyllium</taxon>
    </lineage>
</organism>
<evidence type="ECO:0000313" key="2">
    <source>
        <dbReference type="EMBL" id="GCC19210.1"/>
    </source>
</evidence>
<reference evidence="2 3" key="1">
    <citation type="journal article" date="2018" name="Nat. Ecol. Evol.">
        <title>Shark genomes provide insights into elasmobranch evolution and the origin of vertebrates.</title>
        <authorList>
            <person name="Hara Y"/>
            <person name="Yamaguchi K"/>
            <person name="Onimaru K"/>
            <person name="Kadota M"/>
            <person name="Koyanagi M"/>
            <person name="Keeley SD"/>
            <person name="Tatsumi K"/>
            <person name="Tanaka K"/>
            <person name="Motone F"/>
            <person name="Kageyama Y"/>
            <person name="Nozu R"/>
            <person name="Adachi N"/>
            <person name="Nishimura O"/>
            <person name="Nakagawa R"/>
            <person name="Tanegashima C"/>
            <person name="Kiyatake I"/>
            <person name="Matsumoto R"/>
            <person name="Murakumo K"/>
            <person name="Nishida K"/>
            <person name="Terakita A"/>
            <person name="Kuratani S"/>
            <person name="Sato K"/>
            <person name="Hyodo S Kuraku.S."/>
        </authorList>
    </citation>
    <scope>NUCLEOTIDE SEQUENCE [LARGE SCALE GENOMIC DNA]</scope>
</reference>
<sequence length="148" mass="16450">MVDTRHKLESYVTVASHLKPPAAANQQPTQSPPPVAQERLGVSTDPPQAWRSTTRPSEERVASSQEHQTEHQQRLLAYLKGHGRFNSDTSTCADIETRSCTRISECRGCLGLYTCNIALAKCELKGVSKKTDGFIQNVLQHWTAEMSE</sequence>
<keyword evidence="3" id="KW-1185">Reference proteome</keyword>
<gene>
    <name evidence="2" type="ORF">chiPu_0021000</name>
</gene>
<accession>A0A401RM89</accession>
<dbReference type="EMBL" id="BEZZ01003224">
    <property type="protein sequence ID" value="GCC19210.1"/>
    <property type="molecule type" value="Genomic_DNA"/>
</dbReference>